<dbReference type="Gene3D" id="3.30.70.100">
    <property type="match status" value="1"/>
</dbReference>
<proteinExistence type="predicted"/>
<accession>A0A9P4XCI6</accession>
<reference evidence="1 2" key="1">
    <citation type="submission" date="2018-06" db="EMBL/GenBank/DDBJ databases">
        <title>Genome analysis of cellulolytic fungus Trichoderma lentiforme CFAM-422.</title>
        <authorList>
            <person name="Steindorff A.S."/>
            <person name="Formighieri E.F."/>
            <person name="Midorikawa G.E.O."/>
            <person name="Tamietti M.S."/>
            <person name="Ramos E.Z."/>
            <person name="Silva A.S."/>
            <person name="Bon E.P.S."/>
            <person name="Mendes T.D."/>
            <person name="Damaso M.C.T."/>
            <person name="Favaro L.C.L."/>
        </authorList>
    </citation>
    <scope>NUCLEOTIDE SEQUENCE [LARGE SCALE GENOMIC DNA]</scope>
    <source>
        <strain evidence="1 2">CFAM-422</strain>
    </source>
</reference>
<sequence length="629" mass="70425">MEPPPKSPSQCRTTRLTRRRMRHARETQLRLQREARRIATPRFGPAVNGILWRKSRPEEIADESPQTPILSIIEFSLKPGVDLRDDSRPPRKLLDATLRYISSVPGCHGIEWGLRLDVDVEAGFFCLISWDSVVAWHKFQHSLGFTPLVALLASDVSNRCAKFAGRVSSAPGLGEVVRANAIIDVVSVTFSAQDVSLQERRLALEERWNALAVASLTDSDSDNGLLHSHFMWLENNASTFADPSPAEAAAANVSAIFTAFLVRDGVYYDSHRARHLCDSLQTSLQSYQGNEPPSTLRKSVQLINQVQPPQEAHHLPLQPTVPLTSLASILQGDFPRQCSADLFNLREHARRVLDRSISDARARTRLFPLPQGYFTSQGELHEGSMSVIPEWQNRQASWAHYLVEIVWIQLKRHSVRVHGPRIYNQISNDVGALPGFIKAFWARDVEDITKLAVLIVWGSEHAQRADLHDCRRILDDFVASSAQISSPLAYQAFPIARDREGSTGLDRVEYLELIWFHLPPGALERQLFEYAYSVFTRMTVPSQQGGIPTAFRVSSDLGGWQPAEATESSDSQTFTAALTWMSTTARLEWYGELLGASLWSYELFGHKLDALKILATGGVSGRFLAMQRS</sequence>
<dbReference type="EMBL" id="QLNT01000013">
    <property type="protein sequence ID" value="KAF3068543.1"/>
    <property type="molecule type" value="Genomic_DNA"/>
</dbReference>
<dbReference type="Proteomes" id="UP000801864">
    <property type="component" value="Unassembled WGS sequence"/>
</dbReference>
<gene>
    <name evidence="1" type="ORF">CFAM422_007719</name>
</gene>
<evidence type="ECO:0000313" key="1">
    <source>
        <dbReference type="EMBL" id="KAF3068543.1"/>
    </source>
</evidence>
<dbReference type="AlphaFoldDB" id="A0A9P4XCI6"/>
<name>A0A9P4XCI6_9HYPO</name>
<organism evidence="1 2">
    <name type="scientific">Trichoderma lentiforme</name>
    <dbReference type="NCBI Taxonomy" id="1567552"/>
    <lineage>
        <taxon>Eukaryota</taxon>
        <taxon>Fungi</taxon>
        <taxon>Dikarya</taxon>
        <taxon>Ascomycota</taxon>
        <taxon>Pezizomycotina</taxon>
        <taxon>Sordariomycetes</taxon>
        <taxon>Hypocreomycetidae</taxon>
        <taxon>Hypocreales</taxon>
        <taxon>Hypocreaceae</taxon>
        <taxon>Trichoderma</taxon>
    </lineage>
</organism>
<comment type="caution">
    <text evidence="1">The sequence shown here is derived from an EMBL/GenBank/DDBJ whole genome shotgun (WGS) entry which is preliminary data.</text>
</comment>
<keyword evidence="2" id="KW-1185">Reference proteome</keyword>
<evidence type="ECO:0000313" key="2">
    <source>
        <dbReference type="Proteomes" id="UP000801864"/>
    </source>
</evidence>
<protein>
    <submittedName>
        <fullName evidence="1">Uncharacterized protein</fullName>
    </submittedName>
</protein>